<dbReference type="OrthoDB" id="3990500at2759"/>
<proteinExistence type="predicted"/>
<feature type="non-terminal residue" evidence="3">
    <location>
        <position position="1"/>
    </location>
</feature>
<reference evidence="3 4" key="1">
    <citation type="journal article" date="2018" name="Mol. Ecol.">
        <title>The obligate alkalophilic soda-lake fungus Sodiomyces alkalinus has shifted to a protein diet.</title>
        <authorList>
            <person name="Grum-Grzhimaylo A.A."/>
            <person name="Falkoski D.L."/>
            <person name="van den Heuvel J."/>
            <person name="Valero-Jimenez C.A."/>
            <person name="Min B."/>
            <person name="Choi I.G."/>
            <person name="Lipzen A."/>
            <person name="Daum C.G."/>
            <person name="Aanen D.K."/>
            <person name="Tsang A."/>
            <person name="Henrissat B."/>
            <person name="Bilanenko E.N."/>
            <person name="de Vries R.P."/>
            <person name="van Kan J.A.L."/>
            <person name="Grigoriev I.V."/>
            <person name="Debets A.J.M."/>
        </authorList>
    </citation>
    <scope>NUCLEOTIDE SEQUENCE [LARGE SCALE GENOMIC DNA]</scope>
    <source>
        <strain evidence="3 4">F11</strain>
    </source>
</reference>
<organism evidence="3 4">
    <name type="scientific">Sodiomyces alkalinus (strain CBS 110278 / VKM F-3762 / F11)</name>
    <name type="common">Alkaliphilic filamentous fungus</name>
    <dbReference type="NCBI Taxonomy" id="1314773"/>
    <lineage>
        <taxon>Eukaryota</taxon>
        <taxon>Fungi</taxon>
        <taxon>Dikarya</taxon>
        <taxon>Ascomycota</taxon>
        <taxon>Pezizomycotina</taxon>
        <taxon>Sordariomycetes</taxon>
        <taxon>Hypocreomycetidae</taxon>
        <taxon>Glomerellales</taxon>
        <taxon>Plectosphaerellaceae</taxon>
        <taxon>Sodiomyces</taxon>
    </lineage>
</organism>
<dbReference type="Proteomes" id="UP000272025">
    <property type="component" value="Unassembled WGS sequence"/>
</dbReference>
<dbReference type="RefSeq" id="XP_028467967.1">
    <property type="nucleotide sequence ID" value="XM_028607422.1"/>
</dbReference>
<feature type="compositionally biased region" description="Polar residues" evidence="1">
    <location>
        <begin position="15"/>
        <end position="28"/>
    </location>
</feature>
<evidence type="ECO:0000256" key="2">
    <source>
        <dbReference type="SAM" id="Phobius"/>
    </source>
</evidence>
<dbReference type="STRING" id="1314773.A0A3N2Q065"/>
<keyword evidence="2" id="KW-0472">Membrane</keyword>
<dbReference type="GeneID" id="39575900"/>
<evidence type="ECO:0000256" key="1">
    <source>
        <dbReference type="SAM" id="MobiDB-lite"/>
    </source>
</evidence>
<sequence length="73" mass="8104">RRFWLDTRHHGVNHMHTTSPPQTPQSGRRLSPEFLRDVSRGSMTGFGAGLVVCFFSRVIAMLAGATILTLHVS</sequence>
<keyword evidence="4" id="KW-1185">Reference proteome</keyword>
<keyword evidence="2" id="KW-0812">Transmembrane</keyword>
<evidence type="ECO:0000313" key="4">
    <source>
        <dbReference type="Proteomes" id="UP000272025"/>
    </source>
</evidence>
<protein>
    <submittedName>
        <fullName evidence="3">Uncharacterized protein</fullName>
    </submittedName>
</protein>
<name>A0A3N2Q065_SODAK</name>
<feature type="transmembrane region" description="Helical" evidence="2">
    <location>
        <begin position="46"/>
        <end position="70"/>
    </location>
</feature>
<dbReference type="AlphaFoldDB" id="A0A3N2Q065"/>
<gene>
    <name evidence="3" type="ORF">SODALDRAFT_251926</name>
</gene>
<feature type="region of interest" description="Disordered" evidence="1">
    <location>
        <begin position="1"/>
        <end position="30"/>
    </location>
</feature>
<accession>A0A3N2Q065</accession>
<keyword evidence="2" id="KW-1133">Transmembrane helix</keyword>
<feature type="non-terminal residue" evidence="3">
    <location>
        <position position="73"/>
    </location>
</feature>
<dbReference type="EMBL" id="ML119052">
    <property type="protein sequence ID" value="ROT40161.1"/>
    <property type="molecule type" value="Genomic_DNA"/>
</dbReference>
<evidence type="ECO:0000313" key="3">
    <source>
        <dbReference type="EMBL" id="ROT40161.1"/>
    </source>
</evidence>